<evidence type="ECO:0000313" key="2">
    <source>
        <dbReference type="Proteomes" id="UP000189701"/>
    </source>
</evidence>
<dbReference type="PANTHER" id="PTHR31286">
    <property type="entry name" value="GLYCINE-RICH CELL WALL STRUCTURAL PROTEIN 1.8-LIKE"/>
    <property type="match status" value="1"/>
</dbReference>
<dbReference type="Pfam" id="PF14111">
    <property type="entry name" value="DUF4283"/>
    <property type="match status" value="1"/>
</dbReference>
<dbReference type="InterPro" id="IPR040256">
    <property type="entry name" value="At4g02000-like"/>
</dbReference>
<dbReference type="PANTHER" id="PTHR31286:SF104">
    <property type="entry name" value="PEROXIDASE"/>
    <property type="match status" value="1"/>
</dbReference>
<organism evidence="2 3">
    <name type="scientific">Nicotiana sylvestris</name>
    <name type="common">Wood tobacco</name>
    <name type="synonym">South American tobacco</name>
    <dbReference type="NCBI Taxonomy" id="4096"/>
    <lineage>
        <taxon>Eukaryota</taxon>
        <taxon>Viridiplantae</taxon>
        <taxon>Streptophyta</taxon>
        <taxon>Embryophyta</taxon>
        <taxon>Tracheophyta</taxon>
        <taxon>Spermatophyta</taxon>
        <taxon>Magnoliopsida</taxon>
        <taxon>eudicotyledons</taxon>
        <taxon>Gunneridae</taxon>
        <taxon>Pentapetalae</taxon>
        <taxon>asterids</taxon>
        <taxon>lamiids</taxon>
        <taxon>Solanales</taxon>
        <taxon>Solanaceae</taxon>
        <taxon>Nicotianoideae</taxon>
        <taxon>Nicotianeae</taxon>
        <taxon>Nicotiana</taxon>
    </lineage>
</organism>
<feature type="domain" description="DUF4283" evidence="1">
    <location>
        <begin position="65"/>
        <end position="152"/>
    </location>
</feature>
<reference evidence="2" key="1">
    <citation type="journal article" date="2013" name="Genome Biol.">
        <title>Reference genomes and transcriptomes of Nicotiana sylvestris and Nicotiana tomentosiformis.</title>
        <authorList>
            <person name="Sierro N."/>
            <person name="Battey J.N."/>
            <person name="Ouadi S."/>
            <person name="Bovet L."/>
            <person name="Goepfert S."/>
            <person name="Bakaher N."/>
            <person name="Peitsch M.C."/>
            <person name="Ivanov N.V."/>
        </authorList>
    </citation>
    <scope>NUCLEOTIDE SEQUENCE [LARGE SCALE GENOMIC DNA]</scope>
</reference>
<dbReference type="InterPro" id="IPR025558">
    <property type="entry name" value="DUF4283"/>
</dbReference>
<dbReference type="RefSeq" id="XP_009766914.1">
    <property type="nucleotide sequence ID" value="XM_009768612.1"/>
</dbReference>
<protein>
    <submittedName>
        <fullName evidence="3">Uncharacterized protein LOC104218184 isoform X4</fullName>
    </submittedName>
</protein>
<keyword evidence="2" id="KW-1185">Reference proteome</keyword>
<sequence>MSVASSPQPLAVGEPSIKPTYAAQIQTKSPTQIATKTVLKSIQYVHGEPTVCFTMEERREFAMEEGLHQSVVFKLSSGAPDLKELRNLLPKHLGTKGRCLVGSLAPRQILLRFDQNEDYVQALARAVNYRSWNGKEHQCRVFPWTIGFNPNEETTMAVVWISLPNLSPELFAMRSLLSIASAAGKPIAIDKSTQIKSRPSTTRVKVILDLMNKHPKRVRIQSLDKNSGKIVEVFQEIVYDNLPLYCNCCKHQGHDEKTCRYISKRAHKNDEIKDVEVFQEPIDQGPVEQYQGDLRQLLNARKMQQVLEGKSVDPDNNFENNSLVYHQGADVNKQNIAATQSALTDGPRPAVVKGQLQNDRDTTAAREIIGKPPFVQSTNVALKNVVALNTKLSDIPASTVFSRMYEATAVSLKAVANRTDNSNNLDMFKHVPGPSRIQSEVVVSECAATGSQMSAGAEQDACGSLKNAVQEKVETKTTGKANGSAEPKDTFVELTDKATNVDATNEEHRVDVMELEFAASDTKGNKSNNWTEAIEAAAAATIVSKLDCTVALQSPVNRVVSRSDKHGVVIDLIERTANPMDTDVALKAVRADTSNQPDMVQ</sequence>
<reference evidence="3" key="2">
    <citation type="submission" date="2025-08" db="UniProtKB">
        <authorList>
            <consortium name="RefSeq"/>
        </authorList>
    </citation>
    <scope>IDENTIFICATION</scope>
    <source>
        <tissue evidence="3">Leaf</tissue>
    </source>
</reference>
<evidence type="ECO:0000313" key="3">
    <source>
        <dbReference type="RefSeq" id="XP_009766914.1"/>
    </source>
</evidence>
<accession>A0A1U7VWZ2</accession>
<name>A0A1U7VWZ2_NICSY</name>
<evidence type="ECO:0000259" key="1">
    <source>
        <dbReference type="Pfam" id="PF14111"/>
    </source>
</evidence>
<dbReference type="Proteomes" id="UP000189701">
    <property type="component" value="Unplaced"/>
</dbReference>
<gene>
    <name evidence="3" type="primary">LOC104218184</name>
</gene>
<proteinExistence type="predicted"/>
<dbReference type="AlphaFoldDB" id="A0A1U7VWZ2"/>